<organism evidence="3 4">
    <name type="scientific">Discostella pseudostelligera</name>
    <dbReference type="NCBI Taxonomy" id="259834"/>
    <lineage>
        <taxon>Eukaryota</taxon>
        <taxon>Sar</taxon>
        <taxon>Stramenopiles</taxon>
        <taxon>Ochrophyta</taxon>
        <taxon>Bacillariophyta</taxon>
        <taxon>Coscinodiscophyceae</taxon>
        <taxon>Thalassiosirophycidae</taxon>
        <taxon>Stephanodiscales</taxon>
        <taxon>Stephanodiscaceae</taxon>
        <taxon>Discostella</taxon>
    </lineage>
</organism>
<feature type="compositionally biased region" description="Basic residues" evidence="1">
    <location>
        <begin position="636"/>
        <end position="645"/>
    </location>
</feature>
<dbReference type="PRINTS" id="PR00625">
    <property type="entry name" value="JDOMAIN"/>
</dbReference>
<evidence type="ECO:0000256" key="1">
    <source>
        <dbReference type="SAM" id="MobiDB-lite"/>
    </source>
</evidence>
<evidence type="ECO:0000259" key="2">
    <source>
        <dbReference type="PROSITE" id="PS50076"/>
    </source>
</evidence>
<feature type="region of interest" description="Disordered" evidence="1">
    <location>
        <begin position="557"/>
        <end position="594"/>
    </location>
</feature>
<feature type="region of interest" description="Disordered" evidence="1">
    <location>
        <begin position="607"/>
        <end position="646"/>
    </location>
</feature>
<comment type="caution">
    <text evidence="3">The sequence shown here is derived from an EMBL/GenBank/DDBJ whole genome shotgun (WGS) entry which is preliminary data.</text>
</comment>
<feature type="compositionally biased region" description="Low complexity" evidence="1">
    <location>
        <begin position="82"/>
        <end position="101"/>
    </location>
</feature>
<dbReference type="CDD" id="cd06257">
    <property type="entry name" value="DnaJ"/>
    <property type="match status" value="1"/>
</dbReference>
<dbReference type="CDD" id="cd10747">
    <property type="entry name" value="DnaJ_C"/>
    <property type="match status" value="1"/>
</dbReference>
<dbReference type="SMART" id="SM00271">
    <property type="entry name" value="DnaJ"/>
    <property type="match status" value="1"/>
</dbReference>
<sequence length="707" mass="76618">MVAACAASVSSSCTVTANTMNAAAVADVVVPPCHSLHRLLLDRIPRGGYSPPTSHAAAGASASSVDSKKKRKKKKASKLKQAESSSSSSPPPTSSSSQKQQADADINSSNATDSNDPTKPPQFNSSNNNSAKSAHHNDDSSSSSSSSSRQQQQQQLPPAVQSILSQSCHYDVLGITNKAASQIEIQKAYRRRCVLTHPDKLPGGIRTAFDKVSEAYEVLSCEKKRAVYDRYGKEGLEKGIASASGGGSSGMDFRFGTSTGSAFFGNDLFREFFGNQQQSTSSTTSAFRWAQPPPKPRNRDLRYQLEVSLEELYNGTTKHVAIQQPNPVRPYFPYRKELEVCLPRGIGNGQSVRLSGVVDSVSDSPPADVIFLIRERRHSIYTRRGHDLAMEIKLSLSEAIVGYKRTITCLDGRSIVIGSPYVRQVVQKREVVDIPSLPVEEMYEDGTTVDADASTNDTDDTNEQLSPEKGTKTTILSYDLPPSILQTGDVHVLKGFGMPIRGSHHHEQYGDLYIQYVVEMPFGSSSSTSSATKVNAANLTPAERVELARLLSKLEGRNDDPTVGIVHSSSRVDGDATTTTTTVDDDVESGGMNEPVHYLSMASASDFGQSTTTYDDHTDHDEHLRHDDEEDGGGHHGMHHHHHHHQDVSDFFRRAFTGAGRSSSPFGGTGGFHYFSSGTDGSRGYGYNNHGGAGGEEEDHKVECNQM</sequence>
<dbReference type="PROSITE" id="PS50076">
    <property type="entry name" value="DNAJ_2"/>
    <property type="match status" value="1"/>
</dbReference>
<protein>
    <recommendedName>
        <fullName evidence="2">J domain-containing protein</fullName>
    </recommendedName>
</protein>
<feature type="domain" description="J" evidence="2">
    <location>
        <begin position="168"/>
        <end position="232"/>
    </location>
</feature>
<feature type="compositionally biased region" description="Basic and acidic residues" evidence="1">
    <location>
        <begin position="614"/>
        <end position="627"/>
    </location>
</feature>
<dbReference type="Proteomes" id="UP001530293">
    <property type="component" value="Unassembled WGS sequence"/>
</dbReference>
<feature type="compositionally biased region" description="Basic residues" evidence="1">
    <location>
        <begin position="68"/>
        <end position="78"/>
    </location>
</feature>
<dbReference type="EMBL" id="JALLBG020000121">
    <property type="protein sequence ID" value="KAL3763500.1"/>
    <property type="molecule type" value="Genomic_DNA"/>
</dbReference>
<dbReference type="InterPro" id="IPR001623">
    <property type="entry name" value="DnaJ_domain"/>
</dbReference>
<dbReference type="InterPro" id="IPR036869">
    <property type="entry name" value="J_dom_sf"/>
</dbReference>
<dbReference type="InterPro" id="IPR008971">
    <property type="entry name" value="HSP40/DnaJ_pept-bd"/>
</dbReference>
<gene>
    <name evidence="3" type="ORF">ACHAWU_009184</name>
</gene>
<evidence type="ECO:0000313" key="3">
    <source>
        <dbReference type="EMBL" id="KAL3763500.1"/>
    </source>
</evidence>
<feature type="compositionally biased region" description="Polar residues" evidence="1">
    <location>
        <begin position="106"/>
        <end position="123"/>
    </location>
</feature>
<dbReference type="SUPFAM" id="SSF46565">
    <property type="entry name" value="Chaperone J-domain"/>
    <property type="match status" value="1"/>
</dbReference>
<keyword evidence="4" id="KW-1185">Reference proteome</keyword>
<feature type="region of interest" description="Disordered" evidence="1">
    <location>
        <begin position="50"/>
        <end position="160"/>
    </location>
</feature>
<dbReference type="Pfam" id="PF01556">
    <property type="entry name" value="DnaJ_C"/>
    <property type="match status" value="1"/>
</dbReference>
<dbReference type="AlphaFoldDB" id="A0ABD3MSM9"/>
<feature type="region of interest" description="Disordered" evidence="1">
    <location>
        <begin position="445"/>
        <end position="469"/>
    </location>
</feature>
<dbReference type="Gene3D" id="2.60.260.20">
    <property type="entry name" value="Urease metallochaperone UreE, N-terminal domain"/>
    <property type="match status" value="3"/>
</dbReference>
<feature type="compositionally biased region" description="Low complexity" evidence="1">
    <location>
        <begin position="140"/>
        <end position="155"/>
    </location>
</feature>
<evidence type="ECO:0000313" key="4">
    <source>
        <dbReference type="Proteomes" id="UP001530293"/>
    </source>
</evidence>
<proteinExistence type="predicted"/>
<dbReference type="InterPro" id="IPR044713">
    <property type="entry name" value="DNJA1/2-like"/>
</dbReference>
<reference evidence="3 4" key="1">
    <citation type="submission" date="2024-10" db="EMBL/GenBank/DDBJ databases">
        <title>Updated reference genomes for cyclostephanoid diatoms.</title>
        <authorList>
            <person name="Roberts W.R."/>
            <person name="Alverson A.J."/>
        </authorList>
    </citation>
    <scope>NUCLEOTIDE SEQUENCE [LARGE SCALE GENOMIC DNA]</scope>
    <source>
        <strain evidence="3 4">AJA232-27</strain>
    </source>
</reference>
<dbReference type="Pfam" id="PF00226">
    <property type="entry name" value="DnaJ"/>
    <property type="match status" value="1"/>
</dbReference>
<dbReference type="PANTHER" id="PTHR43888">
    <property type="entry name" value="DNAJ-LIKE-2, ISOFORM A-RELATED"/>
    <property type="match status" value="1"/>
</dbReference>
<accession>A0ABD3MSM9</accession>
<dbReference type="InterPro" id="IPR002939">
    <property type="entry name" value="DnaJ_C"/>
</dbReference>
<feature type="compositionally biased region" description="Low complexity" evidence="1">
    <location>
        <begin position="50"/>
        <end position="65"/>
    </location>
</feature>
<dbReference type="Gene3D" id="1.10.287.110">
    <property type="entry name" value="DnaJ domain"/>
    <property type="match status" value="1"/>
</dbReference>
<name>A0ABD3MSM9_9STRA</name>
<feature type="compositionally biased region" description="Basic and acidic residues" evidence="1">
    <location>
        <begin position="698"/>
        <end position="707"/>
    </location>
</feature>
<feature type="region of interest" description="Disordered" evidence="1">
    <location>
        <begin position="687"/>
        <end position="707"/>
    </location>
</feature>
<dbReference type="SUPFAM" id="SSF49493">
    <property type="entry name" value="HSP40/DnaJ peptide-binding domain"/>
    <property type="match status" value="2"/>
</dbReference>